<dbReference type="Pfam" id="PF00512">
    <property type="entry name" value="HisKA"/>
    <property type="match status" value="1"/>
</dbReference>
<evidence type="ECO:0000256" key="2">
    <source>
        <dbReference type="ARBA" id="ARBA00004429"/>
    </source>
</evidence>
<name>A0ABW7M970_9PSED</name>
<dbReference type="CDD" id="cd13707">
    <property type="entry name" value="PBP2_BvgS_D2"/>
    <property type="match status" value="1"/>
</dbReference>
<feature type="domain" description="HPt" evidence="21">
    <location>
        <begin position="1091"/>
        <end position="1179"/>
    </location>
</feature>
<dbReference type="Pfam" id="PF00497">
    <property type="entry name" value="SBP_bac_3"/>
    <property type="match status" value="2"/>
</dbReference>
<dbReference type="Gene3D" id="3.40.190.10">
    <property type="entry name" value="Periplasmic binding protein-like II"/>
    <property type="match status" value="4"/>
</dbReference>
<dbReference type="Gene3D" id="3.40.50.2300">
    <property type="match status" value="1"/>
</dbReference>
<dbReference type="Gene3D" id="1.10.287.130">
    <property type="match status" value="1"/>
</dbReference>
<dbReference type="InterPro" id="IPR003594">
    <property type="entry name" value="HATPase_dom"/>
</dbReference>
<dbReference type="InterPro" id="IPR036097">
    <property type="entry name" value="HisK_dim/P_sf"/>
</dbReference>
<dbReference type="Pfam" id="PF02518">
    <property type="entry name" value="HATPase_c"/>
    <property type="match status" value="1"/>
</dbReference>
<dbReference type="EMBL" id="JBINXB010000057">
    <property type="protein sequence ID" value="MFH6568893.1"/>
    <property type="molecule type" value="Genomic_DNA"/>
</dbReference>
<keyword evidence="14" id="KW-0902">Two-component regulatory system</keyword>
<dbReference type="InterPro" id="IPR003661">
    <property type="entry name" value="HisK_dim/P_dom"/>
</dbReference>
<keyword evidence="7" id="KW-0808">Transferase</keyword>
<dbReference type="Proteomes" id="UP001609821">
    <property type="component" value="Unassembled WGS sequence"/>
</dbReference>
<keyword evidence="12 22" id="KW-0067">ATP-binding</keyword>
<dbReference type="RefSeq" id="WP_395247659.1">
    <property type="nucleotide sequence ID" value="NZ_JBINXA010000002.1"/>
</dbReference>
<evidence type="ECO:0000313" key="23">
    <source>
        <dbReference type="Proteomes" id="UP001609821"/>
    </source>
</evidence>
<dbReference type="SUPFAM" id="SSF55785">
    <property type="entry name" value="PYP-like sensor domain (PAS domain)"/>
    <property type="match status" value="1"/>
</dbReference>
<dbReference type="GO" id="GO:0005524">
    <property type="term" value="F:ATP binding"/>
    <property type="evidence" value="ECO:0007669"/>
    <property type="project" value="UniProtKB-KW"/>
</dbReference>
<dbReference type="Pfam" id="PF00072">
    <property type="entry name" value="Response_reg"/>
    <property type="match status" value="1"/>
</dbReference>
<dbReference type="CDD" id="cd16922">
    <property type="entry name" value="HATPase_EvgS-ArcB-TorS-like"/>
    <property type="match status" value="1"/>
</dbReference>
<evidence type="ECO:0000256" key="11">
    <source>
        <dbReference type="ARBA" id="ARBA00022777"/>
    </source>
</evidence>
<dbReference type="SUPFAM" id="SSF47384">
    <property type="entry name" value="Homodimeric domain of signal transducing histidine kinase"/>
    <property type="match status" value="1"/>
</dbReference>
<dbReference type="Pfam" id="PF01627">
    <property type="entry name" value="Hpt"/>
    <property type="match status" value="1"/>
</dbReference>
<evidence type="ECO:0000259" key="21">
    <source>
        <dbReference type="PROSITE" id="PS50894"/>
    </source>
</evidence>
<dbReference type="SUPFAM" id="SSF52172">
    <property type="entry name" value="CheY-like"/>
    <property type="match status" value="1"/>
</dbReference>
<feature type="modified residue" description="Phosphohistidine" evidence="16">
    <location>
        <position position="1130"/>
    </location>
</feature>
<dbReference type="SMART" id="SM00062">
    <property type="entry name" value="PBPb"/>
    <property type="match status" value="2"/>
</dbReference>
<evidence type="ECO:0000256" key="15">
    <source>
        <dbReference type="ARBA" id="ARBA00023136"/>
    </source>
</evidence>
<dbReference type="InterPro" id="IPR011006">
    <property type="entry name" value="CheY-like_superfamily"/>
</dbReference>
<keyword evidence="13 18" id="KW-1133">Transmembrane helix</keyword>
<evidence type="ECO:0000256" key="8">
    <source>
        <dbReference type="ARBA" id="ARBA00022692"/>
    </source>
</evidence>
<dbReference type="SUPFAM" id="SSF55874">
    <property type="entry name" value="ATPase domain of HSP90 chaperone/DNA topoisomerase II/histidine kinase"/>
    <property type="match status" value="1"/>
</dbReference>
<dbReference type="SMART" id="SM00388">
    <property type="entry name" value="HisKA"/>
    <property type="match status" value="1"/>
</dbReference>
<keyword evidence="15 18" id="KW-0472">Membrane</keyword>
<comment type="catalytic activity">
    <reaction evidence="1">
        <text>ATP + protein L-histidine = ADP + protein N-phospho-L-histidine.</text>
        <dbReference type="EC" id="2.7.13.3"/>
    </reaction>
</comment>
<evidence type="ECO:0000259" key="20">
    <source>
        <dbReference type="PROSITE" id="PS50110"/>
    </source>
</evidence>
<dbReference type="Gene3D" id="3.30.565.10">
    <property type="entry name" value="Histidine kinase-like ATPase, C-terminal domain"/>
    <property type="match status" value="1"/>
</dbReference>
<comment type="caution">
    <text evidence="22">The sequence shown here is derived from an EMBL/GenBank/DDBJ whole genome shotgun (WGS) entry which is preliminary data.</text>
</comment>
<gene>
    <name evidence="22" type="ORF">ACHMWK_23330</name>
</gene>
<keyword evidence="9" id="KW-0732">Signal</keyword>
<dbReference type="Gene3D" id="1.20.120.160">
    <property type="entry name" value="HPT domain"/>
    <property type="match status" value="1"/>
</dbReference>
<feature type="domain" description="Histidine kinase" evidence="19">
    <location>
        <begin position="718"/>
        <end position="937"/>
    </location>
</feature>
<feature type="transmembrane region" description="Helical" evidence="18">
    <location>
        <begin position="537"/>
        <end position="558"/>
    </location>
</feature>
<dbReference type="InterPro" id="IPR035965">
    <property type="entry name" value="PAS-like_dom_sf"/>
</dbReference>
<keyword evidence="11" id="KW-0418">Kinase</keyword>
<dbReference type="PRINTS" id="PR00344">
    <property type="entry name" value="BCTRLSENSOR"/>
</dbReference>
<dbReference type="PANTHER" id="PTHR43047">
    <property type="entry name" value="TWO-COMPONENT HISTIDINE PROTEIN KINASE"/>
    <property type="match status" value="1"/>
</dbReference>
<evidence type="ECO:0000256" key="13">
    <source>
        <dbReference type="ARBA" id="ARBA00022989"/>
    </source>
</evidence>
<dbReference type="CDD" id="cd17546">
    <property type="entry name" value="REC_hyHK_CKI1_RcsC-like"/>
    <property type="match status" value="1"/>
</dbReference>
<dbReference type="CDD" id="cd00082">
    <property type="entry name" value="HisKA"/>
    <property type="match status" value="1"/>
</dbReference>
<keyword evidence="5" id="KW-0997">Cell inner membrane</keyword>
<organism evidence="22 23">
    <name type="scientific">Pseudomonas kulmbachensis</name>
    <dbReference type="NCBI Taxonomy" id="3043408"/>
    <lineage>
        <taxon>Bacteria</taxon>
        <taxon>Pseudomonadati</taxon>
        <taxon>Pseudomonadota</taxon>
        <taxon>Gammaproteobacteria</taxon>
        <taxon>Pseudomonadales</taxon>
        <taxon>Pseudomonadaceae</taxon>
        <taxon>Pseudomonas</taxon>
    </lineage>
</organism>
<dbReference type="PROSITE" id="PS50110">
    <property type="entry name" value="RESPONSE_REGULATORY"/>
    <property type="match status" value="1"/>
</dbReference>
<evidence type="ECO:0000259" key="19">
    <source>
        <dbReference type="PROSITE" id="PS50109"/>
    </source>
</evidence>
<evidence type="ECO:0000256" key="5">
    <source>
        <dbReference type="ARBA" id="ARBA00022519"/>
    </source>
</evidence>
<dbReference type="SMART" id="SM00387">
    <property type="entry name" value="HATPase_c"/>
    <property type="match status" value="1"/>
</dbReference>
<evidence type="ECO:0000256" key="18">
    <source>
        <dbReference type="SAM" id="Phobius"/>
    </source>
</evidence>
<dbReference type="InterPro" id="IPR049870">
    <property type="entry name" value="BvgS-like_periplasmic1"/>
</dbReference>
<keyword evidence="8 18" id="KW-0812">Transmembrane</keyword>
<dbReference type="PANTHER" id="PTHR43047:SF72">
    <property type="entry name" value="OSMOSENSING HISTIDINE PROTEIN KINASE SLN1"/>
    <property type="match status" value="1"/>
</dbReference>
<dbReference type="InterPro" id="IPR049871">
    <property type="entry name" value="BvgS-like_periplasmic2"/>
</dbReference>
<dbReference type="PROSITE" id="PS50894">
    <property type="entry name" value="HPT"/>
    <property type="match status" value="1"/>
</dbReference>
<evidence type="ECO:0000256" key="12">
    <source>
        <dbReference type="ARBA" id="ARBA00022840"/>
    </source>
</evidence>
<dbReference type="PROSITE" id="PS50109">
    <property type="entry name" value="HIS_KIN"/>
    <property type="match status" value="1"/>
</dbReference>
<evidence type="ECO:0000256" key="9">
    <source>
        <dbReference type="ARBA" id="ARBA00022729"/>
    </source>
</evidence>
<evidence type="ECO:0000256" key="7">
    <source>
        <dbReference type="ARBA" id="ARBA00022679"/>
    </source>
</evidence>
<protein>
    <recommendedName>
        <fullName evidence="3">histidine kinase</fullName>
        <ecNumber evidence="3">2.7.13.3</ecNumber>
    </recommendedName>
</protein>
<dbReference type="InterPro" id="IPR001638">
    <property type="entry name" value="Solute-binding_3/MltF_N"/>
</dbReference>
<evidence type="ECO:0000256" key="6">
    <source>
        <dbReference type="ARBA" id="ARBA00022553"/>
    </source>
</evidence>
<feature type="domain" description="Response regulatory" evidence="20">
    <location>
        <begin position="959"/>
        <end position="1078"/>
    </location>
</feature>
<dbReference type="SMART" id="SM00448">
    <property type="entry name" value="REC"/>
    <property type="match status" value="1"/>
</dbReference>
<evidence type="ECO:0000256" key="14">
    <source>
        <dbReference type="ARBA" id="ARBA00023012"/>
    </source>
</evidence>
<dbReference type="InterPro" id="IPR036641">
    <property type="entry name" value="HPT_dom_sf"/>
</dbReference>
<reference evidence="22 23" key="1">
    <citation type="submission" date="2024-10" db="EMBL/GenBank/DDBJ databases">
        <title>Aeromonas and Pseudomonas from the Cagarras Archipelago, Rio de Janeiro, Brazil.</title>
        <authorList>
            <person name="Canellas A.L.B."/>
            <person name="Laport M.S."/>
        </authorList>
    </citation>
    <scope>NUCLEOTIDE SEQUENCE [LARGE SCALE GENOMIC DNA]</scope>
    <source>
        <strain evidence="22 23">CPF-4</strain>
    </source>
</reference>
<dbReference type="EC" id="2.7.13.3" evidence="3"/>
<dbReference type="InterPro" id="IPR005467">
    <property type="entry name" value="His_kinase_dom"/>
</dbReference>
<dbReference type="CDD" id="cd13705">
    <property type="entry name" value="PBP2_BvgS_D1"/>
    <property type="match status" value="1"/>
</dbReference>
<sequence>MKRNYLGMTLAALLLIVLVRHSFAMTATAVQLSNVGQNIGFSAPVTEQEHQWLEGKKVVRLGVSSPNFPPFTITTAKNELEGISADNLYGLQKKLGIHFDILRFDNRARAFDALRRGEIDLVDAVTPAEAREYGSGLTAEYTYTRVALYSKTGSLLSLDLKNPASVIATTKDGFVSDLAFSKFRNTTIKSYQSPYEAIAAVLDGSAEAYLGDTVSTSYLINQTFNNQLVTNLTVENTDTPISFGVMPSNHVLETIISRQLRTRSRCQKVDMVNWWVSTLKCYNGEFLHLLSDEEKALLSRNTTFKIAVSEDLAPYALFDTSGQFGGSMSDFLELVRLSSGLNFEVIRTRSVHDAQVLLDNGSAQLSILSETRSRDKKYLFTQPIITTPYTVITRTSDYDNFDLSDSNLKTIALPRSDALEEFIKQRYPNLNLISTDNIADALNMVRDAKADYTVTSANQARYYLSYKYENTLKTSGVLPGVNALIGVAGTMDNPQLISIIEKALMKISPNEAAVIAGRWRANAATDNMYWEGLSLRVYQGLSVLFVLLLATCIWIVYLRKIIFKKSTTRKVLQDRLSLVQNIVNSIPQPIYVRDREGQLLLFNTAYAQSISANATHNTHARLLDSLLNQPTLALWQQDYAHVVATGEAVAKDQQWVLDDLALDIYHWIQPLRDDRKHIIGVVCGWLDISDRSRMLEQLRQAKADADKANSAKTVFLATMSHEIRTPMNAMIGMLELALTPDRSPEKNRESIQIAHESSLSLLQLLGGILDISSIEAGQTQLHLQATHLKDIVDSVVDVFQVSAEKKGLWINTQFDDYALHVAGFDRLKVKQVLTNLISNAIKFTESGGLIIRVAGKALEKGSFEFVISVQDTGRGIPPSEMATLFIPFSQVNISQNSGAGLGLSIAQSLSRIMGGDLQVDSVLGSGTTMTFKGIAVDASLVLATPSTLHAPASTTRRLNILIVDDHVPSLKLLQEQIQLLGHLPLIAHDGLEALFKWEDHEVDMVITDCNMPELDGIGLTEEIRKLEQQFKSKPCTIIGVTASARAEDMRAYLKAGMNVCLLKPVSLPLLRQHIPVLATTGQPEGYLGDISDSAQQAIMAELVISNRKDLLTLQACLTAFDLEGMANTAHKLKGSARLMQSDVLWNHCQALEYALSGQPEPAELERLVIELRTALEITS</sequence>
<comment type="subcellular location">
    <subcellularLocation>
        <location evidence="2">Cell inner membrane</location>
        <topology evidence="2">Multi-pass membrane protein</topology>
    </subcellularLocation>
</comment>
<dbReference type="SUPFAM" id="SSF47226">
    <property type="entry name" value="Histidine-containing phosphotransfer domain, HPT domain"/>
    <property type="match status" value="1"/>
</dbReference>
<dbReference type="Gene3D" id="3.30.450.20">
    <property type="entry name" value="PAS domain"/>
    <property type="match status" value="1"/>
</dbReference>
<keyword evidence="6 17" id="KW-0597">Phosphoprotein</keyword>
<keyword evidence="23" id="KW-1185">Reference proteome</keyword>
<evidence type="ECO:0000256" key="1">
    <source>
        <dbReference type="ARBA" id="ARBA00000085"/>
    </source>
</evidence>
<evidence type="ECO:0000313" key="22">
    <source>
        <dbReference type="EMBL" id="MFH6568893.1"/>
    </source>
</evidence>
<dbReference type="InterPro" id="IPR008207">
    <property type="entry name" value="Sig_transdc_His_kin_Hpt_dom"/>
</dbReference>
<evidence type="ECO:0000256" key="3">
    <source>
        <dbReference type="ARBA" id="ARBA00012438"/>
    </source>
</evidence>
<keyword evidence="4" id="KW-1003">Cell membrane</keyword>
<evidence type="ECO:0000256" key="17">
    <source>
        <dbReference type="PROSITE-ProRule" id="PRU00169"/>
    </source>
</evidence>
<evidence type="ECO:0000256" key="10">
    <source>
        <dbReference type="ARBA" id="ARBA00022741"/>
    </source>
</evidence>
<keyword evidence="10" id="KW-0547">Nucleotide-binding</keyword>
<dbReference type="InterPro" id="IPR036890">
    <property type="entry name" value="HATPase_C_sf"/>
</dbReference>
<dbReference type="InterPro" id="IPR004358">
    <property type="entry name" value="Sig_transdc_His_kin-like_C"/>
</dbReference>
<evidence type="ECO:0000256" key="16">
    <source>
        <dbReference type="PROSITE-ProRule" id="PRU00110"/>
    </source>
</evidence>
<evidence type="ECO:0000256" key="4">
    <source>
        <dbReference type="ARBA" id="ARBA00022475"/>
    </source>
</evidence>
<dbReference type="SUPFAM" id="SSF53850">
    <property type="entry name" value="Periplasmic binding protein-like II"/>
    <property type="match status" value="2"/>
</dbReference>
<feature type="modified residue" description="4-aspartylphosphate" evidence="17">
    <location>
        <position position="1008"/>
    </location>
</feature>
<dbReference type="InterPro" id="IPR001789">
    <property type="entry name" value="Sig_transdc_resp-reg_receiver"/>
</dbReference>
<accession>A0ABW7M970</accession>
<proteinExistence type="predicted"/>